<evidence type="ECO:0000313" key="1">
    <source>
        <dbReference type="EMBL" id="RIA96201.1"/>
    </source>
</evidence>
<dbReference type="EMBL" id="QKYT01000048">
    <property type="protein sequence ID" value="RIA96201.1"/>
    <property type="molecule type" value="Genomic_DNA"/>
</dbReference>
<organism evidence="1 2">
    <name type="scientific">Glomus cerebriforme</name>
    <dbReference type="NCBI Taxonomy" id="658196"/>
    <lineage>
        <taxon>Eukaryota</taxon>
        <taxon>Fungi</taxon>
        <taxon>Fungi incertae sedis</taxon>
        <taxon>Mucoromycota</taxon>
        <taxon>Glomeromycotina</taxon>
        <taxon>Glomeromycetes</taxon>
        <taxon>Glomerales</taxon>
        <taxon>Glomeraceae</taxon>
        <taxon>Glomus</taxon>
    </lineage>
</organism>
<comment type="caution">
    <text evidence="1">The sequence shown here is derived from an EMBL/GenBank/DDBJ whole genome shotgun (WGS) entry which is preliminary data.</text>
</comment>
<name>A0A397TME1_9GLOM</name>
<dbReference type="Proteomes" id="UP000265703">
    <property type="component" value="Unassembled WGS sequence"/>
</dbReference>
<evidence type="ECO:0000313" key="2">
    <source>
        <dbReference type="Proteomes" id="UP000265703"/>
    </source>
</evidence>
<sequence>MIERKKNSEFEFDEEINENNNTLNDITHSANDSNAKWNLLTLFKVNANVGYGQKLSDPKYSMFMFKSNDNTDHNNLLYYLIKVRWLI</sequence>
<dbReference type="OrthoDB" id="2427212at2759"/>
<gene>
    <name evidence="1" type="ORF">C1645_815648</name>
</gene>
<reference evidence="1 2" key="1">
    <citation type="submission" date="2018-06" db="EMBL/GenBank/DDBJ databases">
        <title>Comparative genomics reveals the genomic features of Rhizophagus irregularis, R. cerebriforme, R. diaphanum and Gigaspora rosea, and their symbiotic lifestyle signature.</title>
        <authorList>
            <person name="Morin E."/>
            <person name="San Clemente H."/>
            <person name="Chen E.C.H."/>
            <person name="De La Providencia I."/>
            <person name="Hainaut M."/>
            <person name="Kuo A."/>
            <person name="Kohler A."/>
            <person name="Murat C."/>
            <person name="Tang N."/>
            <person name="Roy S."/>
            <person name="Loubradou J."/>
            <person name="Henrissat B."/>
            <person name="Grigoriev I.V."/>
            <person name="Corradi N."/>
            <person name="Roux C."/>
            <person name="Martin F.M."/>
        </authorList>
    </citation>
    <scope>NUCLEOTIDE SEQUENCE [LARGE SCALE GENOMIC DNA]</scope>
    <source>
        <strain evidence="1 2">DAOM 227022</strain>
    </source>
</reference>
<protein>
    <submittedName>
        <fullName evidence="1">Uncharacterized protein</fullName>
    </submittedName>
</protein>
<dbReference type="AlphaFoldDB" id="A0A397TME1"/>
<proteinExistence type="predicted"/>
<accession>A0A397TME1</accession>
<keyword evidence="2" id="KW-1185">Reference proteome</keyword>